<dbReference type="Pfam" id="PF01026">
    <property type="entry name" value="TatD_DNase"/>
    <property type="match status" value="1"/>
</dbReference>
<name>G4QG55_GLANF</name>
<dbReference type="InterPro" id="IPR032466">
    <property type="entry name" value="Metal_Hydrolase"/>
</dbReference>
<protein>
    <submittedName>
        <fullName evidence="5">TatD-related deoxyribonuclease</fullName>
    </submittedName>
</protein>
<comment type="similarity">
    <text evidence="1">Belongs to the metallo-dependent hydrolases superfamily. TatD-type hydrolase family.</text>
</comment>
<dbReference type="Proteomes" id="UP000009282">
    <property type="component" value="Chromosome"/>
</dbReference>
<feature type="binding site" evidence="4">
    <location>
        <position position="132"/>
    </location>
    <ligand>
        <name>a divalent metal cation</name>
        <dbReference type="ChEBI" id="CHEBI:60240"/>
        <label>2</label>
    </ligand>
</feature>
<dbReference type="KEGG" id="gni:GNIT_1090"/>
<evidence type="ECO:0000256" key="2">
    <source>
        <dbReference type="ARBA" id="ARBA00022723"/>
    </source>
</evidence>
<dbReference type="GO" id="GO:0046872">
    <property type="term" value="F:metal ion binding"/>
    <property type="evidence" value="ECO:0007669"/>
    <property type="project" value="UniProtKB-KW"/>
</dbReference>
<keyword evidence="3" id="KW-0378">Hydrolase</keyword>
<dbReference type="InterPro" id="IPR015991">
    <property type="entry name" value="TatD/YcfH-like"/>
</dbReference>
<keyword evidence="6" id="KW-1185">Reference proteome</keyword>
<feature type="binding site" evidence="4">
    <location>
        <position position="206"/>
    </location>
    <ligand>
        <name>a divalent metal cation</name>
        <dbReference type="ChEBI" id="CHEBI:60240"/>
        <label>1</label>
    </ligand>
</feature>
<dbReference type="PROSITE" id="PS01091">
    <property type="entry name" value="TATD_3"/>
    <property type="match status" value="1"/>
</dbReference>
<dbReference type="eggNOG" id="COG0084">
    <property type="taxonomic scope" value="Bacteria"/>
</dbReference>
<dbReference type="InterPro" id="IPR018228">
    <property type="entry name" value="DNase_TatD-rel_CS"/>
</dbReference>
<dbReference type="CDD" id="cd01310">
    <property type="entry name" value="TatD_DNAse"/>
    <property type="match status" value="1"/>
</dbReference>
<dbReference type="STRING" id="1085623.GNIT_1090"/>
<dbReference type="NCBIfam" id="TIGR00010">
    <property type="entry name" value="YchF/TatD family DNA exonuclease"/>
    <property type="match status" value="1"/>
</dbReference>
<dbReference type="GO" id="GO:0005829">
    <property type="term" value="C:cytosol"/>
    <property type="evidence" value="ECO:0007669"/>
    <property type="project" value="TreeGrafter"/>
</dbReference>
<evidence type="ECO:0000256" key="3">
    <source>
        <dbReference type="ARBA" id="ARBA00022801"/>
    </source>
</evidence>
<dbReference type="GO" id="GO:0016788">
    <property type="term" value="F:hydrolase activity, acting on ester bonds"/>
    <property type="evidence" value="ECO:0007669"/>
    <property type="project" value="InterPro"/>
</dbReference>
<feature type="binding site" evidence="4">
    <location>
        <position position="5"/>
    </location>
    <ligand>
        <name>a divalent metal cation</name>
        <dbReference type="ChEBI" id="CHEBI:60240"/>
        <label>1</label>
    </ligand>
</feature>
<dbReference type="EMBL" id="CP003060">
    <property type="protein sequence ID" value="AEP29222.1"/>
    <property type="molecule type" value="Genomic_DNA"/>
</dbReference>
<dbReference type="PANTHER" id="PTHR46124:SF3">
    <property type="entry name" value="HYDROLASE"/>
    <property type="match status" value="1"/>
</dbReference>
<evidence type="ECO:0000313" key="6">
    <source>
        <dbReference type="Proteomes" id="UP000009282"/>
    </source>
</evidence>
<dbReference type="HOGENOM" id="CLU_031506_0_1_6"/>
<dbReference type="AlphaFoldDB" id="G4QG55"/>
<feature type="binding site" evidence="4">
    <location>
        <position position="7"/>
    </location>
    <ligand>
        <name>a divalent metal cation</name>
        <dbReference type="ChEBI" id="CHEBI:60240"/>
        <label>1</label>
    </ligand>
</feature>
<dbReference type="Gene3D" id="3.20.20.140">
    <property type="entry name" value="Metal-dependent hydrolases"/>
    <property type="match status" value="1"/>
</dbReference>
<evidence type="ECO:0000256" key="1">
    <source>
        <dbReference type="ARBA" id="ARBA00009275"/>
    </source>
</evidence>
<dbReference type="SUPFAM" id="SSF51556">
    <property type="entry name" value="Metallo-dependent hydrolases"/>
    <property type="match status" value="1"/>
</dbReference>
<dbReference type="PIRSF" id="PIRSF005902">
    <property type="entry name" value="DNase_TatD"/>
    <property type="match status" value="1"/>
</dbReference>
<reference evidence="5 6" key="1">
    <citation type="journal article" date="2011" name="J. Bacteriol.">
        <title>Complete genome sequence of seawater bacterium Glaciecola nitratireducens FR1064T.</title>
        <authorList>
            <person name="Bian F."/>
            <person name="Qin Q.L."/>
            <person name="Xie B.B."/>
            <person name="Shu Y.L."/>
            <person name="Zhang X.Y."/>
            <person name="Yu Y."/>
            <person name="Chen B."/>
            <person name="Chen X.L."/>
            <person name="Zhou B.C."/>
            <person name="Zhang Y.Z."/>
        </authorList>
    </citation>
    <scope>NUCLEOTIDE SEQUENCE [LARGE SCALE GENOMIC DNA]</scope>
    <source>
        <strain evidence="6">JCM 12485 / KCTC 12276 / FR1064</strain>
    </source>
</reference>
<dbReference type="RefSeq" id="WP_014108096.1">
    <property type="nucleotide sequence ID" value="NC_016041.1"/>
</dbReference>
<sequence>MIDSHCHIDLETFDDDRDDVLQRAFQVGIQRLLVLGLTNQQFPKLLGLRQRYPQVDIALGLHPYFLQLQDDANTQLTLDELSRLASLHTEHFIAFGEMGLDGSLALDMMYQQKILSYQLQLAKSYKKPVILHHRKSHNQLISLLKAQNYQGGGILHAFSGSYQEAKTYIDMGFLLGVGGTITYARAKKTRESIAKVPLDKLVVETDSPDMPISGFQGERNQPSQLSLVVKALAELKKTSSIEVEQQTTENYLTLFGLSLN</sequence>
<dbReference type="InterPro" id="IPR001130">
    <property type="entry name" value="TatD-like"/>
</dbReference>
<organism evidence="5 6">
    <name type="scientific">Glaciecola nitratireducens (strain JCM 12485 / KCTC 12276 / FR1064)</name>
    <dbReference type="NCBI Taxonomy" id="1085623"/>
    <lineage>
        <taxon>Bacteria</taxon>
        <taxon>Pseudomonadati</taxon>
        <taxon>Pseudomonadota</taxon>
        <taxon>Gammaproteobacteria</taxon>
        <taxon>Alteromonadales</taxon>
        <taxon>Alteromonadaceae</taxon>
        <taxon>Brumicola</taxon>
    </lineage>
</organism>
<evidence type="ECO:0000256" key="4">
    <source>
        <dbReference type="PIRSR" id="PIRSR005902-1"/>
    </source>
</evidence>
<dbReference type="FunFam" id="3.20.20.140:FF:000005">
    <property type="entry name" value="TatD family hydrolase"/>
    <property type="match status" value="1"/>
</dbReference>
<feature type="binding site" evidence="4">
    <location>
        <position position="156"/>
    </location>
    <ligand>
        <name>a divalent metal cation</name>
        <dbReference type="ChEBI" id="CHEBI:60240"/>
        <label>2</label>
    </ligand>
</feature>
<feature type="binding site" evidence="4">
    <location>
        <position position="97"/>
    </location>
    <ligand>
        <name>a divalent metal cation</name>
        <dbReference type="ChEBI" id="CHEBI:60240"/>
        <label>1</label>
    </ligand>
</feature>
<proteinExistence type="inferred from homology"/>
<dbReference type="OrthoDB" id="9810005at2"/>
<dbReference type="PANTHER" id="PTHR46124">
    <property type="entry name" value="D-AMINOACYL-TRNA DEACYLASE"/>
    <property type="match status" value="1"/>
</dbReference>
<accession>G4QG55</accession>
<evidence type="ECO:0000313" key="5">
    <source>
        <dbReference type="EMBL" id="AEP29222.1"/>
    </source>
</evidence>
<gene>
    <name evidence="5" type="primary">tatD</name>
    <name evidence="5" type="ordered locus">GNIT_1090</name>
</gene>
<keyword evidence="2 4" id="KW-0479">Metal-binding</keyword>
<dbReference type="PROSITE" id="PS01137">
    <property type="entry name" value="TATD_1"/>
    <property type="match status" value="1"/>
</dbReference>
<dbReference type="GO" id="GO:0004536">
    <property type="term" value="F:DNA nuclease activity"/>
    <property type="evidence" value="ECO:0007669"/>
    <property type="project" value="InterPro"/>
</dbReference>